<keyword evidence="7" id="KW-0653">Protein transport</keyword>
<dbReference type="InterPro" id="IPR001708">
    <property type="entry name" value="YidC/ALB3/OXA1/COX18"/>
</dbReference>
<evidence type="ECO:0000256" key="10">
    <source>
        <dbReference type="ARBA" id="ARBA00023186"/>
    </source>
</evidence>
<dbReference type="NCBIfam" id="NF002353">
    <property type="entry name" value="PRK01318.1-4"/>
    <property type="match status" value="1"/>
</dbReference>
<dbReference type="GO" id="GO:0051205">
    <property type="term" value="P:protein insertion into membrane"/>
    <property type="evidence" value="ECO:0007669"/>
    <property type="project" value="TreeGrafter"/>
</dbReference>
<keyword evidence="10" id="KW-0143">Chaperone</keyword>
<sequence>MEFKNVIFAIVLSFAVLLSWSLFFETPQVEKQNENQQTEIVKKNNTTNSDVPTVNTENGAPAISRENSIKRSDRFHFENKNVKGSITLKGALIDDIIFKNYKEEINNDRKVVYLNPKETTDGYFIETGWATSNLEKASVPSPDSEWKVKGNKKLLPGNPVIIEWNNKSGLIFRKKIELDDKFLFKVTQEVQNNTKEKVELYPYAQITRNQSPDVTNFYILHEGFIGVFDEQLEEIDYDDIKEKKEKYSAEEGWLGITDKYWMTALVPENDQSFKGEFLYKNAFKANYIQNKPIVVPPSSSKTAETKVFVAAKEVRVVDGYAESENIKKFDLVIDWGWFYFFTKPLFFVMDYLFHLTKNFGIAIVLVTASVRILFFPLANYSFRSMAKMKILQPEMLRLKELHKDDKVKLQQEMMTLYKREKVNPLSGCLPILIQIPFFFAIYKMLFISLEMRHQPFFGWIKDLSAQDPTSVFNIFGLIPWDPPSFLIIGVWPILMGATMFLQQKLNPTPPDPIQAKIFMFFPLFLTIILAPFPSGLVVYWTINNILTIAQQWIIIKRTTVKTK</sequence>
<dbReference type="Pfam" id="PF02096">
    <property type="entry name" value="60KD_IMP"/>
    <property type="match status" value="1"/>
</dbReference>
<evidence type="ECO:0000256" key="1">
    <source>
        <dbReference type="ARBA" id="ARBA00004429"/>
    </source>
</evidence>
<dbReference type="InterPro" id="IPR047196">
    <property type="entry name" value="YidC_ALB_C"/>
</dbReference>
<dbReference type="PANTHER" id="PTHR12428:SF65">
    <property type="entry name" value="CYTOCHROME C OXIDASE ASSEMBLY PROTEIN COX18, MITOCHONDRIAL"/>
    <property type="match status" value="1"/>
</dbReference>
<feature type="transmembrane region" description="Helical" evidence="13">
    <location>
        <begin position="422"/>
        <end position="442"/>
    </location>
</feature>
<dbReference type="NCBIfam" id="TIGR03593">
    <property type="entry name" value="yidC_nterm"/>
    <property type="match status" value="1"/>
</dbReference>
<evidence type="ECO:0000256" key="7">
    <source>
        <dbReference type="ARBA" id="ARBA00022927"/>
    </source>
</evidence>
<evidence type="ECO:0000256" key="3">
    <source>
        <dbReference type="ARBA" id="ARBA00015325"/>
    </source>
</evidence>
<evidence type="ECO:0000256" key="13">
    <source>
        <dbReference type="SAM" id="Phobius"/>
    </source>
</evidence>
<feature type="transmembrane region" description="Helical" evidence="13">
    <location>
        <begin position="359"/>
        <end position="382"/>
    </location>
</feature>
<dbReference type="PRINTS" id="PR00701">
    <property type="entry name" value="60KDINNERMP"/>
</dbReference>
<dbReference type="CDD" id="cd20070">
    <property type="entry name" value="5TM_YidC_Alb3"/>
    <property type="match status" value="1"/>
</dbReference>
<dbReference type="GO" id="GO:0015031">
    <property type="term" value="P:protein transport"/>
    <property type="evidence" value="ECO:0007669"/>
    <property type="project" value="UniProtKB-KW"/>
</dbReference>
<dbReference type="GO" id="GO:0005886">
    <property type="term" value="C:plasma membrane"/>
    <property type="evidence" value="ECO:0007669"/>
    <property type="project" value="UniProtKB-SubCell"/>
</dbReference>
<dbReference type="InterPro" id="IPR038221">
    <property type="entry name" value="YidC_periplasmic_sf"/>
</dbReference>
<comment type="similarity">
    <text evidence="2">Belongs to the OXA1/ALB3/YidC family. Type 1 subfamily.</text>
</comment>
<feature type="domain" description="Membrane insertase YidC/Oxa/ALB C-terminal" evidence="14">
    <location>
        <begin position="359"/>
        <end position="555"/>
    </location>
</feature>
<proteinExistence type="inferred from homology"/>
<feature type="transmembrane region" description="Helical" evidence="13">
    <location>
        <begin position="335"/>
        <end position="353"/>
    </location>
</feature>
<keyword evidence="9 13" id="KW-0472">Membrane</keyword>
<feature type="transmembrane region" description="Helical" evidence="13">
    <location>
        <begin position="513"/>
        <end position="532"/>
    </location>
</feature>
<name>A0A381UXC5_9ZZZZ</name>
<dbReference type="PANTHER" id="PTHR12428">
    <property type="entry name" value="OXA1"/>
    <property type="match status" value="1"/>
</dbReference>
<evidence type="ECO:0000259" key="15">
    <source>
        <dbReference type="Pfam" id="PF14849"/>
    </source>
</evidence>
<evidence type="ECO:0000256" key="4">
    <source>
        <dbReference type="ARBA" id="ARBA00022448"/>
    </source>
</evidence>
<keyword evidence="5" id="KW-1003">Cell membrane</keyword>
<feature type="domain" description="Membrane insertase YidC N-terminal" evidence="15">
    <location>
        <begin position="75"/>
        <end position="347"/>
    </location>
</feature>
<protein>
    <recommendedName>
        <fullName evidence="3">Membrane protein insertase YidC</fullName>
    </recommendedName>
    <alternativeName>
        <fullName evidence="12">Foldase YidC</fullName>
    </alternativeName>
    <alternativeName>
        <fullName evidence="11">Membrane integrase YidC</fullName>
    </alternativeName>
</protein>
<dbReference type="InterPro" id="IPR019998">
    <property type="entry name" value="Membr_insert_YidC"/>
</dbReference>
<organism evidence="16">
    <name type="scientific">marine metagenome</name>
    <dbReference type="NCBI Taxonomy" id="408172"/>
    <lineage>
        <taxon>unclassified sequences</taxon>
        <taxon>metagenomes</taxon>
        <taxon>ecological metagenomes</taxon>
    </lineage>
</organism>
<dbReference type="EMBL" id="UINC01007248">
    <property type="protein sequence ID" value="SVA32258.1"/>
    <property type="molecule type" value="Genomic_DNA"/>
</dbReference>
<dbReference type="AlphaFoldDB" id="A0A381UXC5"/>
<dbReference type="HAMAP" id="MF_01810">
    <property type="entry name" value="YidC_type1"/>
    <property type="match status" value="1"/>
</dbReference>
<evidence type="ECO:0000256" key="8">
    <source>
        <dbReference type="ARBA" id="ARBA00022989"/>
    </source>
</evidence>
<evidence type="ECO:0000256" key="12">
    <source>
        <dbReference type="ARBA" id="ARBA00033342"/>
    </source>
</evidence>
<dbReference type="Pfam" id="PF14849">
    <property type="entry name" value="YidC_periplas"/>
    <property type="match status" value="1"/>
</dbReference>
<evidence type="ECO:0000259" key="14">
    <source>
        <dbReference type="Pfam" id="PF02096"/>
    </source>
</evidence>
<feature type="transmembrane region" description="Helical" evidence="13">
    <location>
        <begin position="6"/>
        <end position="24"/>
    </location>
</feature>
<keyword evidence="6 13" id="KW-0812">Transmembrane</keyword>
<dbReference type="CDD" id="cd19961">
    <property type="entry name" value="EcYidC-like_peri"/>
    <property type="match status" value="1"/>
</dbReference>
<dbReference type="GO" id="GO:0032977">
    <property type="term" value="F:membrane insertase activity"/>
    <property type="evidence" value="ECO:0007669"/>
    <property type="project" value="InterPro"/>
</dbReference>
<evidence type="ECO:0000313" key="16">
    <source>
        <dbReference type="EMBL" id="SVA32258.1"/>
    </source>
</evidence>
<dbReference type="PRINTS" id="PR01900">
    <property type="entry name" value="YIDCPROTEIN"/>
</dbReference>
<accession>A0A381UXC5</accession>
<dbReference type="Gene3D" id="2.70.98.90">
    <property type="match status" value="1"/>
</dbReference>
<evidence type="ECO:0000256" key="6">
    <source>
        <dbReference type="ARBA" id="ARBA00022692"/>
    </source>
</evidence>
<gene>
    <name evidence="16" type="ORF">METZ01_LOCUS85112</name>
</gene>
<comment type="subcellular location">
    <subcellularLocation>
        <location evidence="1">Cell inner membrane</location>
        <topology evidence="1">Multi-pass membrane protein</topology>
    </subcellularLocation>
</comment>
<dbReference type="InterPro" id="IPR028053">
    <property type="entry name" value="Membr_insert_YidC_N"/>
</dbReference>
<keyword evidence="8 13" id="KW-1133">Transmembrane helix</keyword>
<evidence type="ECO:0000256" key="11">
    <source>
        <dbReference type="ARBA" id="ARBA00033245"/>
    </source>
</evidence>
<evidence type="ECO:0000256" key="9">
    <source>
        <dbReference type="ARBA" id="ARBA00023136"/>
    </source>
</evidence>
<dbReference type="InterPro" id="IPR028055">
    <property type="entry name" value="YidC/Oxa/ALB_C"/>
</dbReference>
<dbReference type="NCBIfam" id="TIGR03592">
    <property type="entry name" value="yidC_oxa1_cterm"/>
    <property type="match status" value="1"/>
</dbReference>
<keyword evidence="4" id="KW-0813">Transport</keyword>
<reference evidence="16" key="1">
    <citation type="submission" date="2018-05" db="EMBL/GenBank/DDBJ databases">
        <authorList>
            <person name="Lanie J.A."/>
            <person name="Ng W.-L."/>
            <person name="Kazmierczak K.M."/>
            <person name="Andrzejewski T.M."/>
            <person name="Davidsen T.M."/>
            <person name="Wayne K.J."/>
            <person name="Tettelin H."/>
            <person name="Glass J.I."/>
            <person name="Rusch D."/>
            <person name="Podicherti R."/>
            <person name="Tsui H.-C.T."/>
            <person name="Winkler M.E."/>
        </authorList>
    </citation>
    <scope>NUCLEOTIDE SEQUENCE</scope>
</reference>
<evidence type="ECO:0000256" key="2">
    <source>
        <dbReference type="ARBA" id="ARBA00010527"/>
    </source>
</evidence>
<evidence type="ECO:0000256" key="5">
    <source>
        <dbReference type="ARBA" id="ARBA00022475"/>
    </source>
</evidence>